<sequence length="181" mass="20797">MHCHSTVLSWNSAFMRRTMQRGCVGGLAMCNLRKVQVSGKRLMRATCEYGPLFRAIKQFLRTHGIMFLLFSIGPDIEQGERKIEGKKIGTGGGENANRESSYRRTDGLYRENGRANGNGNFIDKIVVAVRYTKRFVIVTDRSPRKPRFLESTLISLQLKRLFILKTFVLLKIIKIICKQFY</sequence>
<name>A0A151JRV7_9HYME</name>
<accession>A0A151JRV7</accession>
<dbReference type="EMBL" id="KQ978566">
    <property type="protein sequence ID" value="KYN30086.1"/>
    <property type="molecule type" value="Genomic_DNA"/>
</dbReference>
<evidence type="ECO:0000313" key="2">
    <source>
        <dbReference type="Proteomes" id="UP000078492"/>
    </source>
</evidence>
<reference evidence="1 2" key="1">
    <citation type="submission" date="2015-09" db="EMBL/GenBank/DDBJ databases">
        <title>Trachymyrmex cornetzi WGS genome.</title>
        <authorList>
            <person name="Nygaard S."/>
            <person name="Hu H."/>
            <person name="Boomsma J."/>
            <person name="Zhang G."/>
        </authorList>
    </citation>
    <scope>NUCLEOTIDE SEQUENCE [LARGE SCALE GENOMIC DNA]</scope>
    <source>
        <strain evidence="1">Tcor2-1</strain>
        <tissue evidence="1">Whole body</tissue>
    </source>
</reference>
<keyword evidence="2" id="KW-1185">Reference proteome</keyword>
<protein>
    <submittedName>
        <fullName evidence="1">Uncharacterized protein</fullName>
    </submittedName>
</protein>
<organism evidence="1 2">
    <name type="scientific">Trachymyrmex cornetzi</name>
    <dbReference type="NCBI Taxonomy" id="471704"/>
    <lineage>
        <taxon>Eukaryota</taxon>
        <taxon>Metazoa</taxon>
        <taxon>Ecdysozoa</taxon>
        <taxon>Arthropoda</taxon>
        <taxon>Hexapoda</taxon>
        <taxon>Insecta</taxon>
        <taxon>Pterygota</taxon>
        <taxon>Neoptera</taxon>
        <taxon>Endopterygota</taxon>
        <taxon>Hymenoptera</taxon>
        <taxon>Apocrita</taxon>
        <taxon>Aculeata</taxon>
        <taxon>Formicoidea</taxon>
        <taxon>Formicidae</taxon>
        <taxon>Myrmicinae</taxon>
        <taxon>Trachymyrmex</taxon>
    </lineage>
</organism>
<evidence type="ECO:0000313" key="1">
    <source>
        <dbReference type="EMBL" id="KYN30086.1"/>
    </source>
</evidence>
<dbReference type="AlphaFoldDB" id="A0A151JRV7"/>
<proteinExistence type="predicted"/>
<dbReference type="Proteomes" id="UP000078492">
    <property type="component" value="Unassembled WGS sequence"/>
</dbReference>
<gene>
    <name evidence="1" type="ORF">ALC57_00418</name>
</gene>